<sequence>MTWSAAPISINAVIDDKLYIGNLSAALSQDVQKKLGITHLLSVCIEHTFDPQPNTMVVPVQDSEYEDLLIHLPGACLFIETALSHGGKVLVHCVMGISRSATVICAYLMVSQRLSVSAAIQYVRKSRPEIHPNYGFVRQLHAFAKCRYRPSWTNSEYIAWKRRQKREVTKYLNLLTDCIPVVPDQLYLTSEFPGDPDTAESLLLDLGVTHLLSISSAQLPKPNIPSIYQHCFIDVPNSAREALLLELSHVCTFIGDAIARGGQVLVQCRVELRACIVVCAYLMASRNISPRQAFSILEAALPLYNPTTAFYRHLDIFAACNFHPTVDHPIVHAWVAEQSGGPLLKLATKTQSITKTANMTTNPPSLTITTSTTLSNCVPSRPLDAFDLASLNEVLLRYQTSEMVS</sequence>
<comment type="similarity">
    <text evidence="1">Belongs to the protein-tyrosine phosphatase family. Non-receptor class dual specificity subfamily.</text>
</comment>
<reference evidence="7" key="1">
    <citation type="submission" date="2019-10" db="EMBL/GenBank/DDBJ databases">
        <authorList>
            <consortium name="DOE Joint Genome Institute"/>
            <person name="Kuo A."/>
            <person name="Miyauchi S."/>
            <person name="Kiss E."/>
            <person name="Drula E."/>
            <person name="Kohler A."/>
            <person name="Sanchez-Garcia M."/>
            <person name="Andreopoulos B."/>
            <person name="Barry K.W."/>
            <person name="Bonito G."/>
            <person name="Buee M."/>
            <person name="Carver A."/>
            <person name="Chen C."/>
            <person name="Cichocki N."/>
            <person name="Clum A."/>
            <person name="Culley D."/>
            <person name="Crous P.W."/>
            <person name="Fauchery L."/>
            <person name="Girlanda M."/>
            <person name="Hayes R."/>
            <person name="Keri Z."/>
            <person name="LaButti K."/>
            <person name="Lipzen A."/>
            <person name="Lombard V."/>
            <person name="Magnuson J."/>
            <person name="Maillard F."/>
            <person name="Morin E."/>
            <person name="Murat C."/>
            <person name="Nolan M."/>
            <person name="Ohm R."/>
            <person name="Pangilinan J."/>
            <person name="Pereira M."/>
            <person name="Perotto S."/>
            <person name="Peter M."/>
            <person name="Riley R."/>
            <person name="Sitrit Y."/>
            <person name="Stielow B."/>
            <person name="Szollosi G."/>
            <person name="Zifcakova L."/>
            <person name="Stursova M."/>
            <person name="Spatafora J.W."/>
            <person name="Tedersoo L."/>
            <person name="Vaario L.-M."/>
            <person name="Yamada A."/>
            <person name="Yan M."/>
            <person name="Wang P."/>
            <person name="Xu J."/>
            <person name="Bruns T."/>
            <person name="Baldrian P."/>
            <person name="Vilgalys R."/>
            <person name="Henrissat B."/>
            <person name="Grigoriev I.V."/>
            <person name="Hibbett D."/>
            <person name="Nagy L.G."/>
            <person name="Martin F.M."/>
        </authorList>
    </citation>
    <scope>NUCLEOTIDE SEQUENCE</scope>
    <source>
        <strain evidence="7">BED1</strain>
    </source>
</reference>
<dbReference type="InterPro" id="IPR029021">
    <property type="entry name" value="Prot-tyrosine_phosphatase-like"/>
</dbReference>
<dbReference type="InterPro" id="IPR000387">
    <property type="entry name" value="Tyr_Pase_dom"/>
</dbReference>
<dbReference type="GO" id="GO:0008138">
    <property type="term" value="F:protein tyrosine/serine/threonine phosphatase activity"/>
    <property type="evidence" value="ECO:0007669"/>
    <property type="project" value="TreeGrafter"/>
</dbReference>
<organism evidence="7 8">
    <name type="scientific">Boletus edulis BED1</name>
    <dbReference type="NCBI Taxonomy" id="1328754"/>
    <lineage>
        <taxon>Eukaryota</taxon>
        <taxon>Fungi</taxon>
        <taxon>Dikarya</taxon>
        <taxon>Basidiomycota</taxon>
        <taxon>Agaricomycotina</taxon>
        <taxon>Agaricomycetes</taxon>
        <taxon>Agaricomycetidae</taxon>
        <taxon>Boletales</taxon>
        <taxon>Boletineae</taxon>
        <taxon>Boletaceae</taxon>
        <taxon>Boletoideae</taxon>
        <taxon>Boletus</taxon>
    </lineage>
</organism>
<accession>A0AAD4BK57</accession>
<keyword evidence="8" id="KW-1185">Reference proteome</keyword>
<evidence type="ECO:0000259" key="6">
    <source>
        <dbReference type="PROSITE" id="PS50056"/>
    </source>
</evidence>
<gene>
    <name evidence="7" type="ORF">L210DRAFT_3557163</name>
</gene>
<name>A0AAD4BK57_BOLED</name>
<evidence type="ECO:0000313" key="8">
    <source>
        <dbReference type="Proteomes" id="UP001194468"/>
    </source>
</evidence>
<dbReference type="PANTHER" id="PTHR45848:SF4">
    <property type="entry name" value="DUAL SPECIFICITY PROTEIN PHOSPHATASE 12"/>
    <property type="match status" value="1"/>
</dbReference>
<dbReference type="InterPro" id="IPR020422">
    <property type="entry name" value="TYR_PHOSPHATASE_DUAL_dom"/>
</dbReference>
<evidence type="ECO:0000256" key="1">
    <source>
        <dbReference type="ARBA" id="ARBA00008601"/>
    </source>
</evidence>
<dbReference type="PROSITE" id="PS50054">
    <property type="entry name" value="TYR_PHOSPHATASE_DUAL"/>
    <property type="match status" value="1"/>
</dbReference>
<dbReference type="InterPro" id="IPR000340">
    <property type="entry name" value="Dual-sp_phosphatase_cat-dom"/>
</dbReference>
<evidence type="ECO:0000256" key="2">
    <source>
        <dbReference type="ARBA" id="ARBA00013064"/>
    </source>
</evidence>
<dbReference type="PROSITE" id="PS00383">
    <property type="entry name" value="TYR_PHOSPHATASE_1"/>
    <property type="match status" value="1"/>
</dbReference>
<dbReference type="PANTHER" id="PTHR45848">
    <property type="entry name" value="DUAL SPECIFICITY PROTEIN PHOSPHATASE 12 FAMILY MEMBER"/>
    <property type="match status" value="1"/>
</dbReference>
<evidence type="ECO:0000259" key="5">
    <source>
        <dbReference type="PROSITE" id="PS50054"/>
    </source>
</evidence>
<feature type="domain" description="Tyrosine specific protein phosphatases" evidence="6">
    <location>
        <begin position="84"/>
        <end position="128"/>
    </location>
</feature>
<dbReference type="CDD" id="cd14498">
    <property type="entry name" value="DSP"/>
    <property type="match status" value="2"/>
</dbReference>
<dbReference type="PROSITE" id="PS50056">
    <property type="entry name" value="TYR_PHOSPHATASE_2"/>
    <property type="match status" value="1"/>
</dbReference>
<keyword evidence="3" id="KW-0378">Hydrolase</keyword>
<dbReference type="GO" id="GO:0004725">
    <property type="term" value="F:protein tyrosine phosphatase activity"/>
    <property type="evidence" value="ECO:0007669"/>
    <property type="project" value="UniProtKB-EC"/>
</dbReference>
<evidence type="ECO:0000313" key="7">
    <source>
        <dbReference type="EMBL" id="KAF8432956.1"/>
    </source>
</evidence>
<feature type="domain" description="Tyrosine-protein phosphatase" evidence="5">
    <location>
        <begin position="9"/>
        <end position="149"/>
    </location>
</feature>
<comment type="caution">
    <text evidence="7">The sequence shown here is derived from an EMBL/GenBank/DDBJ whole genome shotgun (WGS) entry which is preliminary data.</text>
</comment>
<dbReference type="Proteomes" id="UP001194468">
    <property type="component" value="Unassembled WGS sequence"/>
</dbReference>
<dbReference type="EC" id="3.1.3.48" evidence="2"/>
<dbReference type="Gene3D" id="3.90.190.10">
    <property type="entry name" value="Protein tyrosine phosphatase superfamily"/>
    <property type="match status" value="2"/>
</dbReference>
<keyword evidence="4" id="KW-0904">Protein phosphatase</keyword>
<evidence type="ECO:0000256" key="3">
    <source>
        <dbReference type="ARBA" id="ARBA00022801"/>
    </source>
</evidence>
<dbReference type="InterPro" id="IPR016130">
    <property type="entry name" value="Tyr_Pase_AS"/>
</dbReference>
<dbReference type="Pfam" id="PF00782">
    <property type="entry name" value="DSPc"/>
    <property type="match status" value="2"/>
</dbReference>
<proteinExistence type="inferred from homology"/>
<dbReference type="EMBL" id="WHUW01000037">
    <property type="protein sequence ID" value="KAF8432956.1"/>
    <property type="molecule type" value="Genomic_DNA"/>
</dbReference>
<protein>
    <recommendedName>
        <fullName evidence="2">protein-tyrosine-phosphatase</fullName>
        <ecNumber evidence="2">3.1.3.48</ecNumber>
    </recommendedName>
</protein>
<dbReference type="SUPFAM" id="SSF52799">
    <property type="entry name" value="(Phosphotyrosine protein) phosphatases II"/>
    <property type="match status" value="2"/>
</dbReference>
<dbReference type="SMART" id="SM00195">
    <property type="entry name" value="DSPc"/>
    <property type="match status" value="2"/>
</dbReference>
<evidence type="ECO:0000256" key="4">
    <source>
        <dbReference type="ARBA" id="ARBA00022912"/>
    </source>
</evidence>
<dbReference type="AlphaFoldDB" id="A0AAD4BK57"/>
<reference evidence="7" key="2">
    <citation type="journal article" date="2020" name="Nat. Commun.">
        <title>Large-scale genome sequencing of mycorrhizal fungi provides insights into the early evolution of symbiotic traits.</title>
        <authorList>
            <person name="Miyauchi S."/>
            <person name="Kiss E."/>
            <person name="Kuo A."/>
            <person name="Drula E."/>
            <person name="Kohler A."/>
            <person name="Sanchez-Garcia M."/>
            <person name="Morin E."/>
            <person name="Andreopoulos B."/>
            <person name="Barry K.W."/>
            <person name="Bonito G."/>
            <person name="Buee M."/>
            <person name="Carver A."/>
            <person name="Chen C."/>
            <person name="Cichocki N."/>
            <person name="Clum A."/>
            <person name="Culley D."/>
            <person name="Crous P.W."/>
            <person name="Fauchery L."/>
            <person name="Girlanda M."/>
            <person name="Hayes R.D."/>
            <person name="Keri Z."/>
            <person name="LaButti K."/>
            <person name="Lipzen A."/>
            <person name="Lombard V."/>
            <person name="Magnuson J."/>
            <person name="Maillard F."/>
            <person name="Murat C."/>
            <person name="Nolan M."/>
            <person name="Ohm R.A."/>
            <person name="Pangilinan J."/>
            <person name="Pereira M.F."/>
            <person name="Perotto S."/>
            <person name="Peter M."/>
            <person name="Pfister S."/>
            <person name="Riley R."/>
            <person name="Sitrit Y."/>
            <person name="Stielow J.B."/>
            <person name="Szollosi G."/>
            <person name="Zifcakova L."/>
            <person name="Stursova M."/>
            <person name="Spatafora J.W."/>
            <person name="Tedersoo L."/>
            <person name="Vaario L.M."/>
            <person name="Yamada A."/>
            <person name="Yan M."/>
            <person name="Wang P."/>
            <person name="Xu J."/>
            <person name="Bruns T."/>
            <person name="Baldrian P."/>
            <person name="Vilgalys R."/>
            <person name="Dunand C."/>
            <person name="Henrissat B."/>
            <person name="Grigoriev I.V."/>
            <person name="Hibbett D."/>
            <person name="Nagy L.G."/>
            <person name="Martin F.M."/>
        </authorList>
    </citation>
    <scope>NUCLEOTIDE SEQUENCE</scope>
    <source>
        <strain evidence="7">BED1</strain>
    </source>
</reference>